<reference evidence="3" key="2">
    <citation type="submission" date="2020-09" db="EMBL/GenBank/DDBJ databases">
        <authorList>
            <person name="Sun Q."/>
            <person name="Kim S."/>
        </authorList>
    </citation>
    <scope>NUCLEOTIDE SEQUENCE</scope>
    <source>
        <strain evidence="3">KCTC 23732</strain>
    </source>
</reference>
<reference evidence="3" key="1">
    <citation type="journal article" date="2014" name="Int. J. Syst. Evol. Microbiol.">
        <title>Complete genome sequence of Corynebacterium casei LMG S-19264T (=DSM 44701T), isolated from a smear-ripened cheese.</title>
        <authorList>
            <consortium name="US DOE Joint Genome Institute (JGI-PGF)"/>
            <person name="Walter F."/>
            <person name="Albersmeier A."/>
            <person name="Kalinowski J."/>
            <person name="Ruckert C."/>
        </authorList>
    </citation>
    <scope>NUCLEOTIDE SEQUENCE</scope>
    <source>
        <strain evidence="3">KCTC 23732</strain>
    </source>
</reference>
<feature type="chain" id="PRO_5037205402" description="Tripartite tricarboxylate transporter substrate binding protein" evidence="2">
    <location>
        <begin position="28"/>
        <end position="209"/>
    </location>
</feature>
<dbReference type="InterPro" id="IPR005064">
    <property type="entry name" value="BUG"/>
</dbReference>
<dbReference type="InterPro" id="IPR042100">
    <property type="entry name" value="Bug_dom1"/>
</dbReference>
<dbReference type="AlphaFoldDB" id="A0A918JNB4"/>
<sequence length="209" mass="22440">MKRTNISKFIGIGLVTACGIFNMQALAASDKFPDHSLQMVVGYPPGGPTDIVARIAAAEMSKVLKQSIVVDNRSGASGMIAAEFVSKAKPDGYTYLANASLHVINPSVYPSMKYDALPGVPTVADAANLPDFDVSTWYGLWAPKNTPDEVVQTLWKAASEALKEPKVIEQYAQLGAEPVASDPATFKKFNETEFEKWGKIVKLSGAKAD</sequence>
<organism evidence="3 4">
    <name type="scientific">Advenella faeciporci</name>
    <dbReference type="NCBI Taxonomy" id="797535"/>
    <lineage>
        <taxon>Bacteria</taxon>
        <taxon>Pseudomonadati</taxon>
        <taxon>Pseudomonadota</taxon>
        <taxon>Betaproteobacteria</taxon>
        <taxon>Burkholderiales</taxon>
        <taxon>Alcaligenaceae</taxon>
    </lineage>
</organism>
<keyword evidence="4" id="KW-1185">Reference proteome</keyword>
<gene>
    <name evidence="3" type="ORF">GCM10011450_14480</name>
</gene>
<evidence type="ECO:0000313" key="4">
    <source>
        <dbReference type="Proteomes" id="UP000608345"/>
    </source>
</evidence>
<accession>A0A918JNB4</accession>
<dbReference type="PANTHER" id="PTHR42928:SF5">
    <property type="entry name" value="BLR1237 PROTEIN"/>
    <property type="match status" value="1"/>
</dbReference>
<dbReference type="Pfam" id="PF03401">
    <property type="entry name" value="TctC"/>
    <property type="match status" value="1"/>
</dbReference>
<dbReference type="Proteomes" id="UP000608345">
    <property type="component" value="Unassembled WGS sequence"/>
</dbReference>
<name>A0A918JNB4_9BURK</name>
<protein>
    <recommendedName>
        <fullName evidence="5">Tripartite tricarboxylate transporter substrate binding protein</fullName>
    </recommendedName>
</protein>
<dbReference type="Gene3D" id="3.40.190.150">
    <property type="entry name" value="Bordetella uptake gene, domain 1"/>
    <property type="match status" value="1"/>
</dbReference>
<evidence type="ECO:0000313" key="3">
    <source>
        <dbReference type="EMBL" id="GGW85587.1"/>
    </source>
</evidence>
<comment type="similarity">
    <text evidence="1">Belongs to the UPF0065 (bug) family.</text>
</comment>
<evidence type="ECO:0000256" key="2">
    <source>
        <dbReference type="SAM" id="SignalP"/>
    </source>
</evidence>
<dbReference type="EMBL" id="BMYS01000008">
    <property type="protein sequence ID" value="GGW85587.1"/>
    <property type="molecule type" value="Genomic_DNA"/>
</dbReference>
<dbReference type="RefSeq" id="WP_189384824.1">
    <property type="nucleotide sequence ID" value="NZ_BAABFY010000003.1"/>
</dbReference>
<feature type="signal peptide" evidence="2">
    <location>
        <begin position="1"/>
        <end position="27"/>
    </location>
</feature>
<evidence type="ECO:0000256" key="1">
    <source>
        <dbReference type="ARBA" id="ARBA00006987"/>
    </source>
</evidence>
<keyword evidence="2" id="KW-0732">Signal</keyword>
<evidence type="ECO:0008006" key="5">
    <source>
        <dbReference type="Google" id="ProtNLM"/>
    </source>
</evidence>
<comment type="caution">
    <text evidence="3">The sequence shown here is derived from an EMBL/GenBank/DDBJ whole genome shotgun (WGS) entry which is preliminary data.</text>
</comment>
<dbReference type="PANTHER" id="PTHR42928">
    <property type="entry name" value="TRICARBOXYLATE-BINDING PROTEIN"/>
    <property type="match status" value="1"/>
</dbReference>
<proteinExistence type="inferred from homology"/>